<dbReference type="EMBL" id="JBANAX010000493">
    <property type="protein sequence ID" value="KAL1206938.1"/>
    <property type="molecule type" value="Genomic_DNA"/>
</dbReference>
<feature type="region of interest" description="Disordered" evidence="1">
    <location>
        <begin position="1"/>
        <end position="20"/>
    </location>
</feature>
<protein>
    <submittedName>
        <fullName evidence="2">Non-functional pseudokinase ZRK6</fullName>
    </submittedName>
</protein>
<proteinExistence type="predicted"/>
<name>A0ABD1AJM7_CARAN</name>
<evidence type="ECO:0000256" key="1">
    <source>
        <dbReference type="SAM" id="MobiDB-lite"/>
    </source>
</evidence>
<evidence type="ECO:0000313" key="3">
    <source>
        <dbReference type="Proteomes" id="UP001558713"/>
    </source>
</evidence>
<accession>A0ABD1AJM7</accession>
<feature type="compositionally biased region" description="Basic and acidic residues" evidence="1">
    <location>
        <begin position="11"/>
        <end position="20"/>
    </location>
</feature>
<comment type="caution">
    <text evidence="2">The sequence shown here is derived from an EMBL/GenBank/DDBJ whole genome shotgun (WGS) entry which is preliminary data.</text>
</comment>
<organism evidence="2 3">
    <name type="scientific">Cardamine amara subsp. amara</name>
    <dbReference type="NCBI Taxonomy" id="228776"/>
    <lineage>
        <taxon>Eukaryota</taxon>
        <taxon>Viridiplantae</taxon>
        <taxon>Streptophyta</taxon>
        <taxon>Embryophyta</taxon>
        <taxon>Tracheophyta</taxon>
        <taxon>Spermatophyta</taxon>
        <taxon>Magnoliopsida</taxon>
        <taxon>eudicotyledons</taxon>
        <taxon>Gunneridae</taxon>
        <taxon>Pentapetalae</taxon>
        <taxon>rosids</taxon>
        <taxon>malvids</taxon>
        <taxon>Brassicales</taxon>
        <taxon>Brassicaceae</taxon>
        <taxon>Cardamineae</taxon>
        <taxon>Cardamine</taxon>
    </lineage>
</organism>
<sequence>MGWWRKKKSKTANEKQSLVHENGKILRATDKFSHNNALYRSRPSSYQCYRGMLEDRLVLVKKWVAEFSSRSGKTCRDIAISSMTK</sequence>
<feature type="compositionally biased region" description="Basic residues" evidence="1">
    <location>
        <begin position="1"/>
        <end position="10"/>
    </location>
</feature>
<keyword evidence="3" id="KW-1185">Reference proteome</keyword>
<evidence type="ECO:0000313" key="2">
    <source>
        <dbReference type="EMBL" id="KAL1206938.1"/>
    </source>
</evidence>
<gene>
    <name evidence="2" type="ORF">V5N11_001948</name>
</gene>
<dbReference type="Proteomes" id="UP001558713">
    <property type="component" value="Unassembled WGS sequence"/>
</dbReference>
<dbReference type="AlphaFoldDB" id="A0ABD1AJM7"/>
<reference evidence="2 3" key="1">
    <citation type="submission" date="2024-04" db="EMBL/GenBank/DDBJ databases">
        <title>Genome assembly C_amara_ONT_v2.</title>
        <authorList>
            <person name="Yant L."/>
            <person name="Moore C."/>
            <person name="Slenker M."/>
        </authorList>
    </citation>
    <scope>NUCLEOTIDE SEQUENCE [LARGE SCALE GENOMIC DNA]</scope>
    <source>
        <tissue evidence="2">Leaf</tissue>
    </source>
</reference>